<keyword evidence="2" id="KW-1185">Reference proteome</keyword>
<dbReference type="VEuPathDB" id="VectorBase:GMOY006653"/>
<sequence>MESKFRKTASSAAQIANKTGFHAATTKRGFQHCLQEKQDKNTGFQTANGKNVLISEKGKKLVEGLWKEVKRISSK</sequence>
<evidence type="ECO:0000313" key="1">
    <source>
        <dbReference type="EnsemblMetazoa" id="GMOY006653-PA"/>
    </source>
</evidence>
<dbReference type="AlphaFoldDB" id="A0A1B0G087"/>
<evidence type="ECO:0000313" key="2">
    <source>
        <dbReference type="Proteomes" id="UP000092444"/>
    </source>
</evidence>
<protein>
    <submittedName>
        <fullName evidence="1">Uncharacterized protein</fullName>
    </submittedName>
</protein>
<proteinExistence type="predicted"/>
<reference evidence="1" key="1">
    <citation type="submission" date="2020-05" db="UniProtKB">
        <authorList>
            <consortium name="EnsemblMetazoa"/>
        </authorList>
    </citation>
    <scope>IDENTIFICATION</scope>
    <source>
        <strain evidence="1">Yale</strain>
    </source>
</reference>
<dbReference type="EMBL" id="CCAG010007751">
    <property type="status" value="NOT_ANNOTATED_CDS"/>
    <property type="molecule type" value="Genomic_DNA"/>
</dbReference>
<dbReference type="Proteomes" id="UP000092444">
    <property type="component" value="Unassembled WGS sequence"/>
</dbReference>
<organism evidence="1 2">
    <name type="scientific">Glossina morsitans morsitans</name>
    <name type="common">Savannah tsetse fly</name>
    <dbReference type="NCBI Taxonomy" id="37546"/>
    <lineage>
        <taxon>Eukaryota</taxon>
        <taxon>Metazoa</taxon>
        <taxon>Ecdysozoa</taxon>
        <taxon>Arthropoda</taxon>
        <taxon>Hexapoda</taxon>
        <taxon>Insecta</taxon>
        <taxon>Pterygota</taxon>
        <taxon>Neoptera</taxon>
        <taxon>Endopterygota</taxon>
        <taxon>Diptera</taxon>
        <taxon>Brachycera</taxon>
        <taxon>Muscomorpha</taxon>
        <taxon>Hippoboscoidea</taxon>
        <taxon>Glossinidae</taxon>
        <taxon>Glossina</taxon>
    </lineage>
</organism>
<name>A0A1B0G087_GLOMM</name>
<dbReference type="EnsemblMetazoa" id="GMOY006653-RA">
    <property type="protein sequence ID" value="GMOY006653-PA"/>
    <property type="gene ID" value="GMOY006653"/>
</dbReference>
<accession>A0A1B0G087</accession>